<comment type="similarity">
    <text evidence="2">Belongs to the fatty acid desaturase type 2 family.</text>
</comment>
<dbReference type="RefSeq" id="WP_344839153.1">
    <property type="nucleotide sequence ID" value="NZ_BAAAUV010000043.1"/>
</dbReference>
<evidence type="ECO:0000313" key="11">
    <source>
        <dbReference type="EMBL" id="GAA3240962.1"/>
    </source>
</evidence>
<keyword evidence="12" id="KW-1185">Reference proteome</keyword>
<dbReference type="CDD" id="cd01050">
    <property type="entry name" value="Acyl_ACP_Desat"/>
    <property type="match status" value="1"/>
</dbReference>
<protein>
    <submittedName>
        <fullName evidence="11">Acyl-ACP desaturase</fullName>
    </submittedName>
</protein>
<dbReference type="Gene3D" id="1.10.620.20">
    <property type="entry name" value="Ribonucleotide Reductase, subunit A"/>
    <property type="match status" value="1"/>
</dbReference>
<evidence type="ECO:0000256" key="3">
    <source>
        <dbReference type="ARBA" id="ARBA00011738"/>
    </source>
</evidence>
<evidence type="ECO:0000256" key="5">
    <source>
        <dbReference type="ARBA" id="ARBA00022723"/>
    </source>
</evidence>
<dbReference type="SUPFAM" id="SSF47240">
    <property type="entry name" value="Ferritin-like"/>
    <property type="match status" value="1"/>
</dbReference>
<comment type="subunit">
    <text evidence="3">Homodimer.</text>
</comment>
<keyword evidence="8" id="KW-0408">Iron</keyword>
<dbReference type="Pfam" id="PF03405">
    <property type="entry name" value="FA_desaturase_2"/>
    <property type="match status" value="1"/>
</dbReference>
<evidence type="ECO:0000256" key="1">
    <source>
        <dbReference type="ARBA" id="ARBA00001954"/>
    </source>
</evidence>
<evidence type="ECO:0000256" key="2">
    <source>
        <dbReference type="ARBA" id="ARBA00008749"/>
    </source>
</evidence>
<keyword evidence="7" id="KW-0560">Oxidoreductase</keyword>
<evidence type="ECO:0000313" key="12">
    <source>
        <dbReference type="Proteomes" id="UP001501237"/>
    </source>
</evidence>
<name>A0ABP6QP41_9ACTN</name>
<evidence type="ECO:0000256" key="6">
    <source>
        <dbReference type="ARBA" id="ARBA00022832"/>
    </source>
</evidence>
<comment type="caution">
    <text evidence="11">The sequence shown here is derived from an EMBL/GenBank/DDBJ whole genome shotgun (WGS) entry which is preliminary data.</text>
</comment>
<keyword evidence="6" id="KW-0276">Fatty acid metabolism</keyword>
<dbReference type="EMBL" id="BAAAUV010000043">
    <property type="protein sequence ID" value="GAA3240962.1"/>
    <property type="molecule type" value="Genomic_DNA"/>
</dbReference>
<keyword evidence="9" id="KW-0443">Lipid metabolism</keyword>
<evidence type="ECO:0000256" key="10">
    <source>
        <dbReference type="ARBA" id="ARBA00023160"/>
    </source>
</evidence>
<comment type="cofactor">
    <cofactor evidence="1">
        <name>Fe(2+)</name>
        <dbReference type="ChEBI" id="CHEBI:29033"/>
    </cofactor>
</comment>
<sequence length="317" mass="35936">MTLTSPSPRSDLETLTELEPIVAKEIDRHLAAADEWFPHQYVPWSQGRDYDGPMGGEGWEPGDSKVSAESREALLVNLLTEDNLPGYHASLKLTLGQDGPWMWWANRWTAEENRHGIVIRDYLTVTRAIDPIALERARMHHMQEGYDAAHGTDPIRGLAYVSFQELATRVSHRNTGKVSGDPFCEAMMTRVAKDENLHMIFYRNMLKAAFELNPSATMCAVSDVVREFQMPGHAIDGFMRKSVQIAKAGIYDLRLHHDDVLSPVLRFWNVWDMEGLNAEGEQARLELSAFMQNLDEAATKFEDRRAAQRARAEARQA</sequence>
<reference evidence="12" key="1">
    <citation type="journal article" date="2019" name="Int. J. Syst. Evol. Microbiol.">
        <title>The Global Catalogue of Microorganisms (GCM) 10K type strain sequencing project: providing services to taxonomists for standard genome sequencing and annotation.</title>
        <authorList>
            <consortium name="The Broad Institute Genomics Platform"/>
            <consortium name="The Broad Institute Genome Sequencing Center for Infectious Disease"/>
            <person name="Wu L."/>
            <person name="Ma J."/>
        </authorList>
    </citation>
    <scope>NUCLEOTIDE SEQUENCE [LARGE SCALE GENOMIC DNA]</scope>
    <source>
        <strain evidence="12">JCM 9377</strain>
    </source>
</reference>
<keyword evidence="4" id="KW-0444">Lipid biosynthesis</keyword>
<dbReference type="PIRSF" id="PIRSF000346">
    <property type="entry name" value="Dlt9_acylACP_des"/>
    <property type="match status" value="1"/>
</dbReference>
<evidence type="ECO:0000256" key="8">
    <source>
        <dbReference type="ARBA" id="ARBA00023004"/>
    </source>
</evidence>
<dbReference type="PANTHER" id="PTHR31155:SF9">
    <property type="entry name" value="STEAROYL-[ACYL-CARRIER-PROTEIN] 9-DESATURASE 7, CHLOROPLASTIC"/>
    <property type="match status" value="1"/>
</dbReference>
<evidence type="ECO:0000256" key="7">
    <source>
        <dbReference type="ARBA" id="ARBA00023002"/>
    </source>
</evidence>
<keyword evidence="10" id="KW-0275">Fatty acid biosynthesis</keyword>
<evidence type="ECO:0000256" key="4">
    <source>
        <dbReference type="ARBA" id="ARBA00022516"/>
    </source>
</evidence>
<evidence type="ECO:0000256" key="9">
    <source>
        <dbReference type="ARBA" id="ARBA00023098"/>
    </source>
</evidence>
<gene>
    <name evidence="11" type="ORF">GCM10010468_77940</name>
</gene>
<dbReference type="Proteomes" id="UP001501237">
    <property type="component" value="Unassembled WGS sequence"/>
</dbReference>
<keyword evidence="5" id="KW-0479">Metal-binding</keyword>
<dbReference type="PANTHER" id="PTHR31155">
    <property type="entry name" value="ACYL- ACYL-CARRIER-PROTEIN DESATURASE-RELATED"/>
    <property type="match status" value="1"/>
</dbReference>
<proteinExistence type="inferred from homology"/>
<dbReference type="InterPro" id="IPR012348">
    <property type="entry name" value="RNR-like"/>
</dbReference>
<dbReference type="InterPro" id="IPR009078">
    <property type="entry name" value="Ferritin-like_SF"/>
</dbReference>
<accession>A0ABP6QP41</accession>
<dbReference type="InterPro" id="IPR005067">
    <property type="entry name" value="Fatty_acid_desaturase-2"/>
</dbReference>
<organism evidence="11 12">
    <name type="scientific">Actinocorallia longicatena</name>
    <dbReference type="NCBI Taxonomy" id="111803"/>
    <lineage>
        <taxon>Bacteria</taxon>
        <taxon>Bacillati</taxon>
        <taxon>Actinomycetota</taxon>
        <taxon>Actinomycetes</taxon>
        <taxon>Streptosporangiales</taxon>
        <taxon>Thermomonosporaceae</taxon>
        <taxon>Actinocorallia</taxon>
    </lineage>
</organism>